<dbReference type="AlphaFoldDB" id="A0A8S0YX14"/>
<feature type="region of interest" description="Disordered" evidence="1">
    <location>
        <begin position="37"/>
        <end position="56"/>
    </location>
</feature>
<evidence type="ECO:0000313" key="3">
    <source>
        <dbReference type="Proteomes" id="UP000494256"/>
    </source>
</evidence>
<feature type="region of interest" description="Disordered" evidence="1">
    <location>
        <begin position="1"/>
        <end position="27"/>
    </location>
</feature>
<organism evidence="2 3">
    <name type="scientific">Arctia plantaginis</name>
    <name type="common">Wood tiger moth</name>
    <name type="synonym">Phalaena plantaginis</name>
    <dbReference type="NCBI Taxonomy" id="874455"/>
    <lineage>
        <taxon>Eukaryota</taxon>
        <taxon>Metazoa</taxon>
        <taxon>Ecdysozoa</taxon>
        <taxon>Arthropoda</taxon>
        <taxon>Hexapoda</taxon>
        <taxon>Insecta</taxon>
        <taxon>Pterygota</taxon>
        <taxon>Neoptera</taxon>
        <taxon>Endopterygota</taxon>
        <taxon>Lepidoptera</taxon>
        <taxon>Glossata</taxon>
        <taxon>Ditrysia</taxon>
        <taxon>Noctuoidea</taxon>
        <taxon>Erebidae</taxon>
        <taxon>Arctiinae</taxon>
        <taxon>Arctia</taxon>
    </lineage>
</organism>
<evidence type="ECO:0000256" key="1">
    <source>
        <dbReference type="SAM" id="MobiDB-lite"/>
    </source>
</evidence>
<accession>A0A8S0YX14</accession>
<dbReference type="Proteomes" id="UP000494256">
    <property type="component" value="Unassembled WGS sequence"/>
</dbReference>
<reference evidence="2 3" key="1">
    <citation type="submission" date="2020-04" db="EMBL/GenBank/DDBJ databases">
        <authorList>
            <person name="Wallbank WR R."/>
            <person name="Pardo Diaz C."/>
            <person name="Kozak K."/>
            <person name="Martin S."/>
            <person name="Jiggins C."/>
            <person name="Moest M."/>
            <person name="Warren A I."/>
            <person name="Byers J.R.P. K."/>
            <person name="Montejo-Kovacevich G."/>
            <person name="Yen C E."/>
        </authorList>
    </citation>
    <scope>NUCLEOTIDE SEQUENCE [LARGE SCALE GENOMIC DNA]</scope>
</reference>
<dbReference type="OrthoDB" id="6252479at2759"/>
<proteinExistence type="predicted"/>
<gene>
    <name evidence="2" type="ORF">APLA_LOCUS1663</name>
</gene>
<dbReference type="EMBL" id="CADEBD010000171">
    <property type="protein sequence ID" value="CAB3224000.1"/>
    <property type="molecule type" value="Genomic_DNA"/>
</dbReference>
<sequence length="140" mass="15778">MGQTQSIELDTAEDLRPSLRGNSTMIQISTTVDCSKESLKTRRRSKTNSKNEDRNLSLFSLETSSTGISSVNNYRRSSCKNTKDLPKDHEGTIAAYVKAYESRKSSESLTAVAEGCKNRSICKQYRKSTRLLYTLHLQNM</sequence>
<name>A0A8S0YX14_ARCPL</name>
<protein>
    <submittedName>
        <fullName evidence="2">Uncharacterized protein</fullName>
    </submittedName>
</protein>
<comment type="caution">
    <text evidence="2">The sequence shown here is derived from an EMBL/GenBank/DDBJ whole genome shotgun (WGS) entry which is preliminary data.</text>
</comment>
<evidence type="ECO:0000313" key="2">
    <source>
        <dbReference type="EMBL" id="CAB3224000.1"/>
    </source>
</evidence>